<dbReference type="Pfam" id="PF11894">
    <property type="entry name" value="Nup192"/>
    <property type="match status" value="1"/>
</dbReference>
<proteinExistence type="inferred from homology"/>
<keyword evidence="3" id="KW-0813">Transport</keyword>
<comment type="subcellular location">
    <subcellularLocation>
        <location evidence="1">Nucleus</location>
    </subcellularLocation>
</comment>
<reference evidence="5 6" key="1">
    <citation type="journal article" date="2016" name="Mol. Biol. Evol.">
        <title>Comparative Genomics of Early-Diverging Mushroom-Forming Fungi Provides Insights into the Origins of Lignocellulose Decay Capabilities.</title>
        <authorList>
            <person name="Nagy L.G."/>
            <person name="Riley R."/>
            <person name="Tritt A."/>
            <person name="Adam C."/>
            <person name="Daum C."/>
            <person name="Floudas D."/>
            <person name="Sun H."/>
            <person name="Yadav J.S."/>
            <person name="Pangilinan J."/>
            <person name="Larsson K.H."/>
            <person name="Matsuura K."/>
            <person name="Barry K."/>
            <person name="Labutti K."/>
            <person name="Kuo R."/>
            <person name="Ohm R.A."/>
            <person name="Bhattacharya S.S."/>
            <person name="Shirouzu T."/>
            <person name="Yoshinaga Y."/>
            <person name="Martin F.M."/>
            <person name="Grigoriev I.V."/>
            <person name="Hibbett D.S."/>
        </authorList>
    </citation>
    <scope>NUCLEOTIDE SEQUENCE [LARGE SCALE GENOMIC DNA]</scope>
    <source>
        <strain evidence="5 6">CBS 109695</strain>
    </source>
</reference>
<dbReference type="GO" id="GO:0017056">
    <property type="term" value="F:structural constituent of nuclear pore"/>
    <property type="evidence" value="ECO:0007669"/>
    <property type="project" value="TreeGrafter"/>
</dbReference>
<keyword evidence="4" id="KW-0539">Nucleus</keyword>
<evidence type="ECO:0000256" key="3">
    <source>
        <dbReference type="ARBA" id="ARBA00022448"/>
    </source>
</evidence>
<evidence type="ECO:0000256" key="4">
    <source>
        <dbReference type="ARBA" id="ARBA00023242"/>
    </source>
</evidence>
<dbReference type="Proteomes" id="UP000076532">
    <property type="component" value="Unassembled WGS sequence"/>
</dbReference>
<evidence type="ECO:0000313" key="6">
    <source>
        <dbReference type="Proteomes" id="UP000076532"/>
    </source>
</evidence>
<evidence type="ECO:0000256" key="1">
    <source>
        <dbReference type="ARBA" id="ARBA00004123"/>
    </source>
</evidence>
<protein>
    <recommendedName>
        <fullName evidence="7">Nucleoporin</fullName>
    </recommendedName>
</protein>
<dbReference type="PANTHER" id="PTHR31344:SF0">
    <property type="entry name" value="NUCLEAR PORE COMPLEX PROTEIN NUP205"/>
    <property type="match status" value="1"/>
</dbReference>
<dbReference type="InterPro" id="IPR021827">
    <property type="entry name" value="Nup186/Nup192/Nup205"/>
</dbReference>
<accession>A0A166T1B7</accession>
<dbReference type="OrthoDB" id="2019644at2759"/>
<dbReference type="EMBL" id="KV417495">
    <property type="protein sequence ID" value="KZP30070.1"/>
    <property type="molecule type" value="Genomic_DNA"/>
</dbReference>
<gene>
    <name evidence="5" type="ORF">FIBSPDRAFT_1038429</name>
</gene>
<keyword evidence="6" id="KW-1185">Reference proteome</keyword>
<name>A0A166T1B7_9AGAM</name>
<dbReference type="STRING" id="436010.A0A166T1B7"/>
<organism evidence="5 6">
    <name type="scientific">Athelia psychrophila</name>
    <dbReference type="NCBI Taxonomy" id="1759441"/>
    <lineage>
        <taxon>Eukaryota</taxon>
        <taxon>Fungi</taxon>
        <taxon>Dikarya</taxon>
        <taxon>Basidiomycota</taxon>
        <taxon>Agaricomycotina</taxon>
        <taxon>Agaricomycetes</taxon>
        <taxon>Agaricomycetidae</taxon>
        <taxon>Atheliales</taxon>
        <taxon>Atheliaceae</taxon>
        <taxon>Athelia</taxon>
    </lineage>
</organism>
<dbReference type="PANTHER" id="PTHR31344">
    <property type="entry name" value="NUCLEAR PORE COMPLEX PROTEIN NUP205"/>
    <property type="match status" value="1"/>
</dbReference>
<evidence type="ECO:0000256" key="2">
    <source>
        <dbReference type="ARBA" id="ARBA00005892"/>
    </source>
</evidence>
<sequence length="2096" mass="232804">MESVSRLRTILLTSLGARGAQHGEQELFDELMVHQQRLQKLFDVGPRNAQEQREIESGKTVVNGRSIAVNTDFARQVIFLSQQLDCSEQYIAGLLHEIMSHNPNITTVDCIEAVIVEFHQRRRHLVDCLRYIFEAAQLAETADVPRIFLRLDAFTRQHLIPSKTPTGGDVTLAFTIFRELENLGNIIAKVQAAKQNAVSNTAAPAAQGGNATLGYDILNARLDSLKYERRHLADILFSISRLGCLSATEVQKMVDWLASNPYHAMTYQVLTTVLCAFDPVDPESTGGKARKALALNTTLMAFMKTKLDAAAGWKDQGLKATILLKWTLFLTETRHRDHSLENRDGFKTEELETRIWNAVQGDAFVFLTQAVVHLQRQHGSSQSTSYARDIALTSEQEQQRELPADDFKPVVLQAFENLIRSLITHASSELRKIKQRQEDLVMSTARTDRSRFRVPSMPSPADQVTPRNDVAMLYSFIGLLYCALPPERALQFWGSGPPNSQATTYLERFEAANGKLPTFLQWAVWSSQLRDQDIAMALYDMLAGLSKGQQCSELAYNFMARGGGEVIPGSSLPSGPSHHNIGPTVSWTAMFGQLEAWAAPATNQPQAPPPAAFGFSASQPWQHQPPPPQLQQIVLGRKDVLLAQAFLRVLSNVVMHSVAVRIAICGNASFRAIPTIVSLIPLGIPMELKGALFDALAAFCEPGAGVPGIEICKAVWTLMERLEVINVRGGSSLLSAVKGVEVELEEVEAVHKLYPATIPFLKLLCTLIHTPKRVQQKAHANEVEPVNTTPETLGQPYRLPGIGPFISFVIDNVFAKIPDREYLRSSDRWQTNDLCLSFIERCLASYDLESLLLSEDDSQLRSEVIGPLLVHPGYDVMKRLLTNSPLQASIMSYLVEGVGGFEKEFADEEPFFRSTIIRVMRIVHRVLEIQDIFIDVLIPLLSEFDSSSIIGTAHSRSYFTKFDQALSFGPQYVPAIAAYVAFPAHQELVLLSVKILSHLSSSSAFSNLATLIERSGESERILNGFRLILESESLDNIASSEAIAEQTTGAGAPDREGNPEALEQAIRLAALDLFLQNTEHRKVYPNIAHFLLFGPPNDEQPIQDPHALGAHRTSIHVILDLLNAGVPRMKGKQRDREIALETDPLFVTLPGLAERCYHVIYQLCVHPRTSDFTMRYLRTREDFFARQLAALPSEVPSTLEEPPIEVLYNDGSRVTSTVPALTSFLRLRSWILDLVALDLHVLTNKGHHKGVTRLLEILFGNEATYRDGSEDLQNDLHRFQEVGQSHLRIIEFVQSLAFDWSDSLAVQPVELEFLNQLNLQSCIRPDSTGCDVVDRSALLSLLATAKRALHGQGRIVTAVHAEQLHIETAYILESCVVENHRREVAHAVATSYESWRRVLETTLMKCFSRLPHDRRENMLFDILHVLPTIIRSADIQERTAVLLSEAVLSSITKLREDRSQQVIIQSAGGDAGAGSLPVERLKSLLRSLLECVVDNNRVELVRGNLYAALINYLHLVASTKPEEPIAGGVTSLSVSLAASTTQEDFLFSDKKSFNGFSSQSSDARGSSSALENGSLAVMKNVIERLVATIARDAIDGTEVWKTVAFMSLDSLVQLSRAEKPHTVLSALVRHGILSNFIRSLKDSDLRLQAVLKPDPDDLNSLYVYEAKMSLFIRMTQTRPGAEKLLESQMLPTLAACDYLDARPEEDQSFMDQDTFLPSAIQRYHQLFMPVLQLVQGMIATLGPKHTTAAHQALDFLTSHRDTVIILLKTESDYVPLSLLEEIHLLVSLCASVLPLVPKAEIVSVNSGFGSIHSAILTLAAKCLSAGQGIYDVRPQTDAELLNASSVAPGHGTETKFDLNVQHKERLIRKAMVAYLGAASEFTEPEITLVLSPVTSTLRQEDRSSRFTAIIPTMGDAVEALNELCSDLSETLKQIMDLSAELAARDHIRVDNIEEIINIPDAGFLHELDMTQKRSLVCRELDRIKRETQATAKTLLSTTEMLLLLLWRHLTYYSEGRHINNAELKTSASHAMRFLSSPDADTFSSEVGTRLAPVLQRLSSLELTEDTIGHDWRSNQGYIEIMSRRMRDTAGLHDAEP</sequence>
<dbReference type="GO" id="GO:0044611">
    <property type="term" value="C:nuclear pore inner ring"/>
    <property type="evidence" value="ECO:0007669"/>
    <property type="project" value="TreeGrafter"/>
</dbReference>
<evidence type="ECO:0000313" key="5">
    <source>
        <dbReference type="EMBL" id="KZP30070.1"/>
    </source>
</evidence>
<evidence type="ECO:0008006" key="7">
    <source>
        <dbReference type="Google" id="ProtNLM"/>
    </source>
</evidence>
<dbReference type="GO" id="GO:0006999">
    <property type="term" value="P:nuclear pore organization"/>
    <property type="evidence" value="ECO:0007669"/>
    <property type="project" value="TreeGrafter"/>
</dbReference>
<comment type="similarity">
    <text evidence="2">Belongs to the NUP186/NUP192/NUP205 family.</text>
</comment>